<dbReference type="GO" id="GO:0004713">
    <property type="term" value="F:protein tyrosine kinase activity"/>
    <property type="evidence" value="ECO:0007669"/>
    <property type="project" value="TreeGrafter"/>
</dbReference>
<keyword evidence="2" id="KW-1133">Transmembrane helix</keyword>
<evidence type="ECO:0000259" key="3">
    <source>
        <dbReference type="Pfam" id="PF13807"/>
    </source>
</evidence>
<dbReference type="EMBL" id="AP017928">
    <property type="protein sequence ID" value="BBA32308.1"/>
    <property type="molecule type" value="Genomic_DNA"/>
</dbReference>
<evidence type="ECO:0000313" key="4">
    <source>
        <dbReference type="EMBL" id="BBA32308.1"/>
    </source>
</evidence>
<name>A0A286P3T6_9GAMM</name>
<dbReference type="AlphaFoldDB" id="A0A286P3T6"/>
<proteinExistence type="predicted"/>
<feature type="coiled-coil region" evidence="1">
    <location>
        <begin position="378"/>
        <end position="443"/>
    </location>
</feature>
<reference evidence="4 5" key="1">
    <citation type="submission" date="2016-12" db="EMBL/GenBank/DDBJ databases">
        <title>Genome sequencing of Methylocaldum marinum.</title>
        <authorList>
            <person name="Takeuchi M."/>
            <person name="Kamagata Y."/>
            <person name="Hiraoka S."/>
            <person name="Oshima K."/>
            <person name="Hattori M."/>
            <person name="Iwasaki W."/>
        </authorList>
    </citation>
    <scope>NUCLEOTIDE SEQUENCE [LARGE SCALE GENOMIC DNA]</scope>
    <source>
        <strain evidence="4 5">S8</strain>
    </source>
</reference>
<feature type="transmembrane region" description="Helical" evidence="2">
    <location>
        <begin position="481"/>
        <end position="500"/>
    </location>
</feature>
<keyword evidence="1" id="KW-0175">Coiled coil</keyword>
<dbReference type="InterPro" id="IPR032807">
    <property type="entry name" value="GNVR"/>
</dbReference>
<dbReference type="PANTHER" id="PTHR32309">
    <property type="entry name" value="TYROSINE-PROTEIN KINASE"/>
    <property type="match status" value="1"/>
</dbReference>
<evidence type="ECO:0000256" key="2">
    <source>
        <dbReference type="SAM" id="Phobius"/>
    </source>
</evidence>
<dbReference type="GO" id="GO:0005886">
    <property type="term" value="C:plasma membrane"/>
    <property type="evidence" value="ECO:0007669"/>
    <property type="project" value="TreeGrafter"/>
</dbReference>
<dbReference type="PANTHER" id="PTHR32309:SF13">
    <property type="entry name" value="FERRIC ENTEROBACTIN TRANSPORT PROTEIN FEPE"/>
    <property type="match status" value="1"/>
</dbReference>
<evidence type="ECO:0000256" key="1">
    <source>
        <dbReference type="SAM" id="Coils"/>
    </source>
</evidence>
<feature type="transmembrane region" description="Helical" evidence="2">
    <location>
        <begin position="20"/>
        <end position="38"/>
    </location>
</feature>
<keyword evidence="2" id="KW-0812">Transmembrane</keyword>
<dbReference type="Proteomes" id="UP000266313">
    <property type="component" value="Chromosome"/>
</dbReference>
<feature type="transmembrane region" description="Helical" evidence="2">
    <location>
        <begin position="543"/>
        <end position="564"/>
    </location>
</feature>
<keyword evidence="2" id="KW-0472">Membrane</keyword>
<gene>
    <name evidence="4" type="ORF">sS8_0340</name>
</gene>
<evidence type="ECO:0000313" key="5">
    <source>
        <dbReference type="Proteomes" id="UP000266313"/>
    </source>
</evidence>
<keyword evidence="5" id="KW-1185">Reference proteome</keyword>
<dbReference type="InterPro" id="IPR050445">
    <property type="entry name" value="Bact_polysacc_biosynth/exp"/>
</dbReference>
<accession>A0A286P3T6</accession>
<dbReference type="KEGG" id="mmai:sS8_0340"/>
<protein>
    <recommendedName>
        <fullName evidence="3">Tyrosine-protein kinase G-rich domain-containing protein</fullName>
    </recommendedName>
</protein>
<dbReference type="Pfam" id="PF13807">
    <property type="entry name" value="GNVR"/>
    <property type="match status" value="1"/>
</dbReference>
<dbReference type="RefSeq" id="WP_170160901.1">
    <property type="nucleotide sequence ID" value="NZ_AP017928.1"/>
</dbReference>
<feature type="domain" description="Tyrosine-protein kinase G-rich" evidence="3">
    <location>
        <begin position="418"/>
        <end position="502"/>
    </location>
</feature>
<sequence>MEEKALSDYLATFRRHKTAFAAISAGLFTLSLLAALLLPPTYRSAATILIEEQEIPADLVRSTITSYAAERLQMISQRVMTRSHLLAIVEKFDLYAKARLTRTTDEIIERMREDIAFQPISAEVIDPRSGRPTKATIAFSLSYDAPRPDTAQRVANEITSLYLEENLKTRTQKTAEASDFLTEEVEQIGAYVGELEQKLAQFKEAHMYALPEQKALNLQFLQQTEHELQALDVQLRTLQERAIYLDAELAQIAPDTPIISDTGQRILSKQDRLKHLETELVALTSRYSDKHPDVVKARRELEALLRELGPIDNSLDTVKTLAHLRGELAVLEDTHAPDHPDVIALTSKITAYEESLAAAAPETTARAVAARQPDNPAYLNLSAQKAGTLQELEALRKRRIELQTKLADYQDRLQRTPDTERQYLALMRDYDNAANRYRELRAKQMEAQIGEQLERKSKGERFSIIEPPLLPEKPIKPHRPAIAVLGLILGLAAAIGYIVLRTILDHTVRTPRNVAALAGVAPLAVIPYLVTDDLAVDQTRQRWLLAGLGLGALLLVLGLVHWFWSPLDVLWFRSLRKFDTLLG</sequence>
<organism evidence="4 5">
    <name type="scientific">Methylocaldum marinum</name>
    <dbReference type="NCBI Taxonomy" id="1432792"/>
    <lineage>
        <taxon>Bacteria</taxon>
        <taxon>Pseudomonadati</taxon>
        <taxon>Pseudomonadota</taxon>
        <taxon>Gammaproteobacteria</taxon>
        <taxon>Methylococcales</taxon>
        <taxon>Methylococcaceae</taxon>
        <taxon>Methylocaldum</taxon>
    </lineage>
</organism>